<keyword evidence="6" id="KW-1185">Reference proteome</keyword>
<dbReference type="Gene3D" id="3.40.50.2300">
    <property type="match status" value="2"/>
</dbReference>
<dbReference type="InterPro" id="IPR028082">
    <property type="entry name" value="Peripla_BP_I"/>
</dbReference>
<protein>
    <submittedName>
        <fullName evidence="5">Transcriptional regulator, LacI family</fullName>
    </submittedName>
</protein>
<name>A0A1M7GWW1_9ACTN</name>
<dbReference type="AlphaFoldDB" id="A0A1M7GWW1"/>
<dbReference type="PANTHER" id="PTHR30146:SF109">
    <property type="entry name" value="HTH-TYPE TRANSCRIPTIONAL REGULATOR GALS"/>
    <property type="match status" value="1"/>
</dbReference>
<dbReference type="Pfam" id="PF00356">
    <property type="entry name" value="LacI"/>
    <property type="match status" value="1"/>
</dbReference>
<dbReference type="GO" id="GO:0000976">
    <property type="term" value="F:transcription cis-regulatory region binding"/>
    <property type="evidence" value="ECO:0007669"/>
    <property type="project" value="TreeGrafter"/>
</dbReference>
<dbReference type="Pfam" id="PF13377">
    <property type="entry name" value="Peripla_BP_3"/>
    <property type="match status" value="1"/>
</dbReference>
<dbReference type="PROSITE" id="PS00356">
    <property type="entry name" value="HTH_LACI_1"/>
    <property type="match status" value="1"/>
</dbReference>
<dbReference type="Proteomes" id="UP000184440">
    <property type="component" value="Unassembled WGS sequence"/>
</dbReference>
<evidence type="ECO:0000256" key="2">
    <source>
        <dbReference type="ARBA" id="ARBA00023125"/>
    </source>
</evidence>
<proteinExistence type="predicted"/>
<evidence type="ECO:0000256" key="1">
    <source>
        <dbReference type="ARBA" id="ARBA00023015"/>
    </source>
</evidence>
<keyword evidence="3" id="KW-0804">Transcription</keyword>
<gene>
    <name evidence="5" type="ORF">SAMN05443668_1016</name>
</gene>
<accession>A0A1M7GWW1</accession>
<reference evidence="5 6" key="1">
    <citation type="submission" date="2016-11" db="EMBL/GenBank/DDBJ databases">
        <authorList>
            <person name="Jaros S."/>
            <person name="Januszkiewicz K."/>
            <person name="Wedrychowicz H."/>
        </authorList>
    </citation>
    <scope>NUCLEOTIDE SEQUENCE [LARGE SCALE GENOMIC DNA]</scope>
    <source>
        <strain evidence="5 6">DSM 46144</strain>
    </source>
</reference>
<keyword evidence="1" id="KW-0805">Transcription regulation</keyword>
<evidence type="ECO:0000259" key="4">
    <source>
        <dbReference type="PROSITE" id="PS50932"/>
    </source>
</evidence>
<dbReference type="CDD" id="cd01574">
    <property type="entry name" value="PBP1_LacI"/>
    <property type="match status" value="1"/>
</dbReference>
<dbReference type="CDD" id="cd01392">
    <property type="entry name" value="HTH_LacI"/>
    <property type="match status" value="1"/>
</dbReference>
<organism evidence="5 6">
    <name type="scientific">Cryptosporangium aurantiacum</name>
    <dbReference type="NCBI Taxonomy" id="134849"/>
    <lineage>
        <taxon>Bacteria</taxon>
        <taxon>Bacillati</taxon>
        <taxon>Actinomycetota</taxon>
        <taxon>Actinomycetes</taxon>
        <taxon>Cryptosporangiales</taxon>
        <taxon>Cryptosporangiaceae</taxon>
        <taxon>Cryptosporangium</taxon>
    </lineage>
</organism>
<keyword evidence="2" id="KW-0238">DNA-binding</keyword>
<dbReference type="SUPFAM" id="SSF53822">
    <property type="entry name" value="Periplasmic binding protein-like I"/>
    <property type="match status" value="1"/>
</dbReference>
<dbReference type="Gene3D" id="1.10.260.40">
    <property type="entry name" value="lambda repressor-like DNA-binding domains"/>
    <property type="match status" value="1"/>
</dbReference>
<dbReference type="SUPFAM" id="SSF47413">
    <property type="entry name" value="lambda repressor-like DNA-binding domains"/>
    <property type="match status" value="1"/>
</dbReference>
<dbReference type="PANTHER" id="PTHR30146">
    <property type="entry name" value="LACI-RELATED TRANSCRIPTIONAL REPRESSOR"/>
    <property type="match status" value="1"/>
</dbReference>
<dbReference type="PROSITE" id="PS50932">
    <property type="entry name" value="HTH_LACI_2"/>
    <property type="match status" value="1"/>
</dbReference>
<evidence type="ECO:0000313" key="6">
    <source>
        <dbReference type="Proteomes" id="UP000184440"/>
    </source>
</evidence>
<feature type="domain" description="HTH lacI-type" evidence="4">
    <location>
        <begin position="23"/>
        <end position="77"/>
    </location>
</feature>
<dbReference type="SMART" id="SM00354">
    <property type="entry name" value="HTH_LACI"/>
    <property type="match status" value="1"/>
</dbReference>
<dbReference type="InterPro" id="IPR046335">
    <property type="entry name" value="LacI/GalR-like_sensor"/>
</dbReference>
<dbReference type="InterPro" id="IPR010982">
    <property type="entry name" value="Lambda_DNA-bd_dom_sf"/>
</dbReference>
<dbReference type="GO" id="GO:0003700">
    <property type="term" value="F:DNA-binding transcription factor activity"/>
    <property type="evidence" value="ECO:0007669"/>
    <property type="project" value="TreeGrafter"/>
</dbReference>
<evidence type="ECO:0000313" key="5">
    <source>
        <dbReference type="EMBL" id="SHM20680.1"/>
    </source>
</evidence>
<dbReference type="STRING" id="134849.SAMN05443668_1016"/>
<dbReference type="InterPro" id="IPR000843">
    <property type="entry name" value="HTH_LacI"/>
</dbReference>
<dbReference type="EMBL" id="FRCS01000001">
    <property type="protein sequence ID" value="SHM20680.1"/>
    <property type="molecule type" value="Genomic_DNA"/>
</dbReference>
<sequence>MVESTVRPVDELQPESSAADRRVVMADVARLAGVSHMTVSRVLNDSTAVSPTTRARVRAAMTTLGYRPNTAARALATGRTGQLGVVSVNTTLFGPASMLVAIERAARDAGYAVSIASLREPDRRSLAEAFDHLTSQSVEGIIAITPRAAIADALKHAPGGVPLVAVEGGEGPMPTVAVDQYLGAVRATRHLISLGHRRIAHIAGPDDWHEAGERERGWRDTLVAAGLEPSAPLRGDWSPRAGYEAGLRLAERREHTAVFVANDQMAIGVLRAFAEAGIEVPGDVSVVGFDDIPEAAYFAPPLTTLRQDFGEVGRRSLALLVEQVEGAPRSDKRLVIPPDLVLRDSTAAPASDRH</sequence>
<evidence type="ECO:0000256" key="3">
    <source>
        <dbReference type="ARBA" id="ARBA00023163"/>
    </source>
</evidence>